<evidence type="ECO:0000313" key="1">
    <source>
        <dbReference type="EMBL" id="EIY16535.1"/>
    </source>
</evidence>
<reference evidence="1 2" key="1">
    <citation type="submission" date="2012-02" db="EMBL/GenBank/DDBJ databases">
        <title>The Genome Sequence of Bacteroides caccae CL03T12C61.</title>
        <authorList>
            <consortium name="The Broad Institute Genome Sequencing Platform"/>
            <person name="Earl A."/>
            <person name="Ward D."/>
            <person name="Feldgarden M."/>
            <person name="Gevers D."/>
            <person name="Zitomersky N.L."/>
            <person name="Coyne M.J."/>
            <person name="Comstock L.E."/>
            <person name="Young S.K."/>
            <person name="Zeng Q."/>
            <person name="Gargeya S."/>
            <person name="Fitzgerald M."/>
            <person name="Haas B."/>
            <person name="Abouelleil A."/>
            <person name="Alvarado L."/>
            <person name="Arachchi H.M."/>
            <person name="Berlin A."/>
            <person name="Chapman S.B."/>
            <person name="Gearin G."/>
            <person name="Goldberg J."/>
            <person name="Griggs A."/>
            <person name="Gujja S."/>
            <person name="Hansen M."/>
            <person name="Heiman D."/>
            <person name="Howarth C."/>
            <person name="Larimer J."/>
            <person name="Lui A."/>
            <person name="MacDonald P.J.P."/>
            <person name="McCowen C."/>
            <person name="Montmayeur A."/>
            <person name="Murphy C."/>
            <person name="Neiman D."/>
            <person name="Pearson M."/>
            <person name="Priest M."/>
            <person name="Roberts A."/>
            <person name="Saif S."/>
            <person name="Shea T."/>
            <person name="Sisk P."/>
            <person name="Stolte C."/>
            <person name="Sykes S."/>
            <person name="Wortman J."/>
            <person name="Nusbaum C."/>
            <person name="Birren B."/>
        </authorList>
    </citation>
    <scope>NUCLEOTIDE SEQUENCE [LARGE SCALE GENOMIC DNA]</scope>
    <source>
        <strain evidence="1 2">CL03T12C61</strain>
    </source>
</reference>
<organism evidence="1 2">
    <name type="scientific">Bacteroides caccae CL03T12C61</name>
    <dbReference type="NCBI Taxonomy" id="997873"/>
    <lineage>
        <taxon>Bacteria</taxon>
        <taxon>Pseudomonadati</taxon>
        <taxon>Bacteroidota</taxon>
        <taxon>Bacteroidia</taxon>
        <taxon>Bacteroidales</taxon>
        <taxon>Bacteroidaceae</taxon>
        <taxon>Bacteroides</taxon>
    </lineage>
</organism>
<name>I8UQP2_9BACE</name>
<dbReference type="HOGENOM" id="CLU_3371840_0_0_10"/>
<keyword evidence="2" id="KW-1185">Reference proteome</keyword>
<sequence>MKKNFRNIAFNFLLYICHVKQIFKLWEQLSVSVF</sequence>
<evidence type="ECO:0000313" key="2">
    <source>
        <dbReference type="Proteomes" id="UP000002965"/>
    </source>
</evidence>
<comment type="caution">
    <text evidence="1">The sequence shown here is derived from an EMBL/GenBank/DDBJ whole genome shotgun (WGS) entry which is preliminary data.</text>
</comment>
<dbReference type="EMBL" id="AGXF01000023">
    <property type="protein sequence ID" value="EIY16535.1"/>
    <property type="molecule type" value="Genomic_DNA"/>
</dbReference>
<protein>
    <submittedName>
        <fullName evidence="1">Uncharacterized protein</fullName>
    </submittedName>
</protein>
<dbReference type="Proteomes" id="UP000002965">
    <property type="component" value="Unassembled WGS sequence"/>
</dbReference>
<gene>
    <name evidence="1" type="ORF">HMPREF1061_04196</name>
</gene>
<accession>I8UQP2</accession>
<dbReference type="AlphaFoldDB" id="I8UQP2"/>
<proteinExistence type="predicted"/>